<dbReference type="Proteomes" id="UP001164745">
    <property type="component" value="Chromosome"/>
</dbReference>
<evidence type="ECO:0000313" key="2">
    <source>
        <dbReference type="Proteomes" id="UP001164745"/>
    </source>
</evidence>
<protein>
    <recommendedName>
        <fullName evidence="3">Transglycosylase SLT domain-containing protein</fullName>
    </recommendedName>
</protein>
<accession>A0ABY7BHS9</accession>
<sequence>MKENLLNFSKNTYSKLIVLMLCCLFTIFNSTISQGAVPKVKYVTAEEFVQKVFVALKIINHSQDPWSKAKLLKVLPANLNKKSIITKAQASYILWHTIQNLESLKQRLLPVQTNILSCWDYHKQTGKGFVTKNIPTEIALLYYNFVVIEKIYKDGHKKYVLVWNPYTKARSQDDYVKLVRDFLNKNRQKYKVVLKENTKSLSVDYIKKVFPIINKSNNLPPTIFNKVYQSIYQNTYQDIENIVLNQLYTVNDQVYCYFFLTLSVKRCF</sequence>
<gene>
    <name evidence="1" type="ORF">OTJ99_001970</name>
</gene>
<organism evidence="1 2">
    <name type="scientific">Caldicellulosiruptor naganoensis</name>
    <dbReference type="NCBI Taxonomy" id="29324"/>
    <lineage>
        <taxon>Bacteria</taxon>
        <taxon>Bacillati</taxon>
        <taxon>Bacillota</taxon>
        <taxon>Bacillota incertae sedis</taxon>
        <taxon>Caldicellulosiruptorales</taxon>
        <taxon>Caldicellulosiruptoraceae</taxon>
        <taxon>Caldicellulosiruptor</taxon>
    </lineage>
</organism>
<evidence type="ECO:0008006" key="3">
    <source>
        <dbReference type="Google" id="ProtNLM"/>
    </source>
</evidence>
<proteinExistence type="predicted"/>
<dbReference type="RefSeq" id="WP_235374773.1">
    <property type="nucleotide sequence ID" value="NZ_CP113864.1"/>
</dbReference>
<keyword evidence="2" id="KW-1185">Reference proteome</keyword>
<name>A0ABY7BHS9_9FIRM</name>
<dbReference type="EMBL" id="CP113864">
    <property type="protein sequence ID" value="WAM31146.1"/>
    <property type="molecule type" value="Genomic_DNA"/>
</dbReference>
<reference evidence="1" key="1">
    <citation type="submission" date="2022-12" db="EMBL/GenBank/DDBJ databases">
        <authorList>
            <person name="Bing R.G."/>
            <person name="Willard D.J."/>
            <person name="Manesh M.J.H."/>
            <person name="Laemthong T."/>
            <person name="Crosby J.R."/>
            <person name="Kelly R.M."/>
        </authorList>
    </citation>
    <scope>NUCLEOTIDE SEQUENCE</scope>
    <source>
        <strain evidence="1">DSM 8991</strain>
    </source>
</reference>
<evidence type="ECO:0000313" key="1">
    <source>
        <dbReference type="EMBL" id="WAM31146.1"/>
    </source>
</evidence>